<keyword evidence="6 10" id="KW-0694">RNA-binding</keyword>
<dbReference type="EMBL" id="CAMKVN010001662">
    <property type="protein sequence ID" value="CAI2177378.1"/>
    <property type="molecule type" value="Genomic_DNA"/>
</dbReference>
<sequence length="349" mass="37975">MSRLTEERNQDATVYIGNLDERCTEALIWELMLQAGPVGKFLSQPLLAYFFYRVTQTHQGYGFCEYMSEDDADYAIKIMNQIKLYGKPIRVNKATSDKKNLDVGASLFIGNLDPDVDEKMLYDTFSAFGVIVQTPKIARDPDTGNSKGYGFISYDNFDSSDAAIDAMNGQYLMNKSITVSYAFKKDGKGERHGSAAERLLAAQAKKNQSLPNRLFADVRPPTIPPPMMGIRAQIPAPPQINTGMPRPAIQSSMISPTNVYGGYHATGTTTQATTQSQPRPSVINVAQARPPPPPAFGTSTANRPPFSPPLRPPGPYGQYPSSQVTTTTGQAPNPSAPQGYNGYGAGLSR</sequence>
<feature type="compositionally biased region" description="Polar residues" evidence="11">
    <location>
        <begin position="321"/>
        <end position="338"/>
    </location>
</feature>
<dbReference type="GO" id="GO:0006397">
    <property type="term" value="P:mRNA processing"/>
    <property type="evidence" value="ECO:0007669"/>
    <property type="project" value="UniProtKB-KW"/>
</dbReference>
<dbReference type="InterPro" id="IPR035979">
    <property type="entry name" value="RBD_domain_sf"/>
</dbReference>
<dbReference type="FunFam" id="3.30.70.330:FF:000505">
    <property type="entry name" value="Splicing factor 3B subunit 4"/>
    <property type="match status" value="1"/>
</dbReference>
<evidence type="ECO:0000256" key="8">
    <source>
        <dbReference type="ARBA" id="ARBA00023242"/>
    </source>
</evidence>
<dbReference type="PANTHER" id="PTHR48030:SF3">
    <property type="entry name" value="SPLICING FACTOR 3B SUBUNIT 4"/>
    <property type="match status" value="1"/>
</dbReference>
<dbReference type="GO" id="GO:0005730">
    <property type="term" value="C:nucleolus"/>
    <property type="evidence" value="ECO:0007669"/>
    <property type="project" value="TreeGrafter"/>
</dbReference>
<dbReference type="GO" id="GO:0048026">
    <property type="term" value="P:positive regulation of mRNA splicing, via spliceosome"/>
    <property type="evidence" value="ECO:0007669"/>
    <property type="project" value="TreeGrafter"/>
</dbReference>
<evidence type="ECO:0000313" key="14">
    <source>
        <dbReference type="Proteomes" id="UP001153678"/>
    </source>
</evidence>
<dbReference type="InterPro" id="IPR000504">
    <property type="entry name" value="RRM_dom"/>
</dbReference>
<feature type="domain" description="RRM" evidence="12">
    <location>
        <begin position="12"/>
        <end position="96"/>
    </location>
</feature>
<evidence type="ECO:0000259" key="12">
    <source>
        <dbReference type="PROSITE" id="PS50102"/>
    </source>
</evidence>
<dbReference type="InterPro" id="IPR034159">
    <property type="entry name" value="SF3B4_RRM2"/>
</dbReference>
<evidence type="ECO:0000256" key="11">
    <source>
        <dbReference type="SAM" id="MobiDB-lite"/>
    </source>
</evidence>
<feature type="region of interest" description="Disordered" evidence="11">
    <location>
        <begin position="284"/>
        <end position="349"/>
    </location>
</feature>
<evidence type="ECO:0000256" key="2">
    <source>
        <dbReference type="ARBA" id="ARBA00008363"/>
    </source>
</evidence>
<dbReference type="GO" id="GO:0005686">
    <property type="term" value="C:U2 snRNP"/>
    <property type="evidence" value="ECO:0007669"/>
    <property type="project" value="TreeGrafter"/>
</dbReference>
<keyword evidence="14" id="KW-1185">Reference proteome</keyword>
<keyword evidence="8" id="KW-0539">Nucleus</keyword>
<evidence type="ECO:0000256" key="4">
    <source>
        <dbReference type="ARBA" id="ARBA00022728"/>
    </source>
</evidence>
<comment type="similarity">
    <text evidence="2">Belongs to the SF3B4 family.</text>
</comment>
<keyword evidence="3" id="KW-0507">mRNA processing</keyword>
<evidence type="ECO:0000256" key="6">
    <source>
        <dbReference type="ARBA" id="ARBA00022884"/>
    </source>
</evidence>
<dbReference type="GO" id="GO:0008380">
    <property type="term" value="P:RNA splicing"/>
    <property type="evidence" value="ECO:0007669"/>
    <property type="project" value="UniProtKB-KW"/>
</dbReference>
<keyword evidence="5" id="KW-0677">Repeat</keyword>
<keyword evidence="4" id="KW-0747">Spliceosome</keyword>
<dbReference type="FunFam" id="3.30.70.330:FF:000059">
    <property type="entry name" value="splicing factor 3B subunit 4"/>
    <property type="match status" value="1"/>
</dbReference>
<evidence type="ECO:0000256" key="9">
    <source>
        <dbReference type="ARBA" id="ARBA00070533"/>
    </source>
</evidence>
<feature type="compositionally biased region" description="Pro residues" evidence="11">
    <location>
        <begin position="305"/>
        <end position="315"/>
    </location>
</feature>
<dbReference type="GO" id="GO:0003723">
    <property type="term" value="F:RNA binding"/>
    <property type="evidence" value="ECO:0007669"/>
    <property type="project" value="UniProtKB-UniRule"/>
</dbReference>
<dbReference type="InterPro" id="IPR034158">
    <property type="entry name" value="SF3B4_RRM1"/>
</dbReference>
<dbReference type="Gene3D" id="3.30.70.330">
    <property type="match status" value="2"/>
</dbReference>
<dbReference type="InterPro" id="IPR012677">
    <property type="entry name" value="Nucleotide-bd_a/b_plait_sf"/>
</dbReference>
<dbReference type="GO" id="GO:0071011">
    <property type="term" value="C:precatalytic spliceosome"/>
    <property type="evidence" value="ECO:0007669"/>
    <property type="project" value="TreeGrafter"/>
</dbReference>
<gene>
    <name evidence="13" type="ORF">FWILDA_LOCUS8059</name>
</gene>
<name>A0A9W4WPW6_9GLOM</name>
<dbReference type="PROSITE" id="PS50102">
    <property type="entry name" value="RRM"/>
    <property type="match status" value="2"/>
</dbReference>
<keyword evidence="7" id="KW-0508">mRNA splicing</keyword>
<proteinExistence type="inferred from homology"/>
<dbReference type="InterPro" id="IPR052084">
    <property type="entry name" value="SF3B4_spliceosome_assoc"/>
</dbReference>
<feature type="domain" description="RRM" evidence="12">
    <location>
        <begin position="105"/>
        <end position="184"/>
    </location>
</feature>
<accession>A0A9W4WPW6</accession>
<dbReference type="SMART" id="SM00360">
    <property type="entry name" value="RRM"/>
    <property type="match status" value="2"/>
</dbReference>
<comment type="subcellular location">
    <subcellularLocation>
        <location evidence="1">Nucleus</location>
    </subcellularLocation>
</comment>
<dbReference type="OrthoDB" id="10259687at2759"/>
<dbReference type="SUPFAM" id="SSF54928">
    <property type="entry name" value="RNA-binding domain, RBD"/>
    <property type="match status" value="1"/>
</dbReference>
<dbReference type="CDD" id="cd12334">
    <property type="entry name" value="RRM1_SF3B4"/>
    <property type="match status" value="1"/>
</dbReference>
<protein>
    <recommendedName>
        <fullName evidence="9">Splicing factor 3B subunit 4</fullName>
    </recommendedName>
</protein>
<dbReference type="AlphaFoldDB" id="A0A9W4WPW6"/>
<dbReference type="PANTHER" id="PTHR48030">
    <property type="entry name" value="SPLICING FACTOR 3B SUBUNIT 4"/>
    <property type="match status" value="1"/>
</dbReference>
<comment type="caution">
    <text evidence="13">The sequence shown here is derived from an EMBL/GenBank/DDBJ whole genome shotgun (WGS) entry which is preliminary data.</text>
</comment>
<organism evidence="13 14">
    <name type="scientific">Funneliformis geosporum</name>
    <dbReference type="NCBI Taxonomy" id="1117311"/>
    <lineage>
        <taxon>Eukaryota</taxon>
        <taxon>Fungi</taxon>
        <taxon>Fungi incertae sedis</taxon>
        <taxon>Mucoromycota</taxon>
        <taxon>Glomeromycotina</taxon>
        <taxon>Glomeromycetes</taxon>
        <taxon>Glomerales</taxon>
        <taxon>Glomeraceae</taxon>
        <taxon>Funneliformis</taxon>
    </lineage>
</organism>
<dbReference type="Pfam" id="PF00076">
    <property type="entry name" value="RRM_1"/>
    <property type="match status" value="2"/>
</dbReference>
<reference evidence="13" key="1">
    <citation type="submission" date="2022-08" db="EMBL/GenBank/DDBJ databases">
        <authorList>
            <person name="Kallberg Y."/>
            <person name="Tangrot J."/>
            <person name="Rosling A."/>
        </authorList>
    </citation>
    <scope>NUCLEOTIDE SEQUENCE</scope>
    <source>
        <strain evidence="13">Wild A</strain>
    </source>
</reference>
<evidence type="ECO:0000256" key="5">
    <source>
        <dbReference type="ARBA" id="ARBA00022737"/>
    </source>
</evidence>
<evidence type="ECO:0000256" key="1">
    <source>
        <dbReference type="ARBA" id="ARBA00004123"/>
    </source>
</evidence>
<dbReference type="CDD" id="cd12335">
    <property type="entry name" value="RRM2_SF3B4"/>
    <property type="match status" value="1"/>
</dbReference>
<evidence type="ECO:0000256" key="3">
    <source>
        <dbReference type="ARBA" id="ARBA00022664"/>
    </source>
</evidence>
<dbReference type="Proteomes" id="UP001153678">
    <property type="component" value="Unassembled WGS sequence"/>
</dbReference>
<evidence type="ECO:0000313" key="13">
    <source>
        <dbReference type="EMBL" id="CAI2177378.1"/>
    </source>
</evidence>
<evidence type="ECO:0000256" key="7">
    <source>
        <dbReference type="ARBA" id="ARBA00023187"/>
    </source>
</evidence>
<evidence type="ECO:0000256" key="10">
    <source>
        <dbReference type="PROSITE-ProRule" id="PRU00176"/>
    </source>
</evidence>